<protein>
    <submittedName>
        <fullName evidence="1">16632_t:CDS:1</fullName>
    </submittedName>
</protein>
<feature type="non-terminal residue" evidence="1">
    <location>
        <position position="1"/>
    </location>
</feature>
<dbReference type="Proteomes" id="UP000789920">
    <property type="component" value="Unassembled WGS sequence"/>
</dbReference>
<accession>A0ACA9MCC7</accession>
<keyword evidence="2" id="KW-1185">Reference proteome</keyword>
<gene>
    <name evidence="1" type="ORF">RPERSI_LOCUS5185</name>
</gene>
<name>A0ACA9MCC7_9GLOM</name>
<feature type="non-terminal residue" evidence="1">
    <location>
        <position position="199"/>
    </location>
</feature>
<sequence length="199" mass="23437">TLEQYDSLEIGQEICYSHYLDIVEPDRNFKKKYPVEIEKTNTQKPEASIDNKLVAHCNIQNPEANINNKTIVDCNTQKFLSNKSLSFADQVQILTKVLYKYQCDKPGFIKLSPVCFQLMIENADSHMQNNEKLWDAFIKTRRYPYTLSELNFLTEKTFLLNHLQKIFKNRRKSKIYNKKKSEYYLATLDEIVNTKCLST</sequence>
<organism evidence="1 2">
    <name type="scientific">Racocetra persica</name>
    <dbReference type="NCBI Taxonomy" id="160502"/>
    <lineage>
        <taxon>Eukaryota</taxon>
        <taxon>Fungi</taxon>
        <taxon>Fungi incertae sedis</taxon>
        <taxon>Mucoromycota</taxon>
        <taxon>Glomeromycotina</taxon>
        <taxon>Glomeromycetes</taxon>
        <taxon>Diversisporales</taxon>
        <taxon>Gigasporaceae</taxon>
        <taxon>Racocetra</taxon>
    </lineage>
</organism>
<comment type="caution">
    <text evidence="1">The sequence shown here is derived from an EMBL/GenBank/DDBJ whole genome shotgun (WGS) entry which is preliminary data.</text>
</comment>
<reference evidence="1" key="1">
    <citation type="submission" date="2021-06" db="EMBL/GenBank/DDBJ databases">
        <authorList>
            <person name="Kallberg Y."/>
            <person name="Tangrot J."/>
            <person name="Rosling A."/>
        </authorList>
    </citation>
    <scope>NUCLEOTIDE SEQUENCE</scope>
    <source>
        <strain evidence="1">MA461A</strain>
    </source>
</reference>
<evidence type="ECO:0000313" key="2">
    <source>
        <dbReference type="Proteomes" id="UP000789920"/>
    </source>
</evidence>
<evidence type="ECO:0000313" key="1">
    <source>
        <dbReference type="EMBL" id="CAG8582021.1"/>
    </source>
</evidence>
<proteinExistence type="predicted"/>
<dbReference type="EMBL" id="CAJVQC010007638">
    <property type="protein sequence ID" value="CAG8582021.1"/>
    <property type="molecule type" value="Genomic_DNA"/>
</dbReference>